<evidence type="ECO:0000313" key="2">
    <source>
        <dbReference type="EMBL" id="KAF7674769.1"/>
    </source>
</evidence>
<reference evidence="2" key="2">
    <citation type="submission" date="2020-08" db="EMBL/GenBank/DDBJ databases">
        <title>Draft Genome Sequence of Cumin Blight Pathogen Alternaria burnsii.</title>
        <authorList>
            <person name="Feng Z."/>
        </authorList>
    </citation>
    <scope>NUCLEOTIDE SEQUENCE</scope>
    <source>
        <strain evidence="2">CBS107.38</strain>
    </source>
</reference>
<accession>A0A8H7B085</accession>
<keyword evidence="3" id="KW-1185">Reference proteome</keyword>
<dbReference type="RefSeq" id="XP_038785064.1">
    <property type="nucleotide sequence ID" value="XM_038932576.1"/>
</dbReference>
<comment type="caution">
    <text evidence="2">The sequence shown here is derived from an EMBL/GenBank/DDBJ whole genome shotgun (WGS) entry which is preliminary data.</text>
</comment>
<sequence length="176" mass="18481">MLSPCGGFDAFDLEDGGPAVGEVEMALEDVRGVSVDDAVSVGVDVGVDEDVDKGVDEEAGSDDSTVGANCNDDVEVEDTGSPATATSANKFAVSLQQLASLQHQLSSPHSLTGILSACHFLTSISPIIVRNNTTYYAFIADVSQTFHTLPCRIYTPLSPPQLHTFICSVKSFVILA</sequence>
<reference evidence="2" key="1">
    <citation type="submission" date="2020-01" db="EMBL/GenBank/DDBJ databases">
        <authorList>
            <person name="Feng Z.H.Z."/>
        </authorList>
    </citation>
    <scope>NUCLEOTIDE SEQUENCE</scope>
    <source>
        <strain evidence="2">CBS107.38</strain>
    </source>
</reference>
<organism evidence="2 3">
    <name type="scientific">Alternaria burnsii</name>
    <dbReference type="NCBI Taxonomy" id="1187904"/>
    <lineage>
        <taxon>Eukaryota</taxon>
        <taxon>Fungi</taxon>
        <taxon>Dikarya</taxon>
        <taxon>Ascomycota</taxon>
        <taxon>Pezizomycotina</taxon>
        <taxon>Dothideomycetes</taxon>
        <taxon>Pleosporomycetidae</taxon>
        <taxon>Pleosporales</taxon>
        <taxon>Pleosporineae</taxon>
        <taxon>Pleosporaceae</taxon>
        <taxon>Alternaria</taxon>
        <taxon>Alternaria sect. Alternaria</taxon>
    </lineage>
</organism>
<gene>
    <name evidence="2" type="ORF">GT037_007529</name>
</gene>
<dbReference type="AlphaFoldDB" id="A0A8H7B085"/>
<dbReference type="GeneID" id="62205754"/>
<proteinExistence type="predicted"/>
<evidence type="ECO:0000256" key="1">
    <source>
        <dbReference type="SAM" id="MobiDB-lite"/>
    </source>
</evidence>
<feature type="compositionally biased region" description="Acidic residues" evidence="1">
    <location>
        <begin position="50"/>
        <end position="61"/>
    </location>
</feature>
<evidence type="ECO:0000313" key="3">
    <source>
        <dbReference type="Proteomes" id="UP000596902"/>
    </source>
</evidence>
<protein>
    <submittedName>
        <fullName evidence="2">Uncharacterized protein</fullName>
    </submittedName>
</protein>
<dbReference type="Proteomes" id="UP000596902">
    <property type="component" value="Unassembled WGS sequence"/>
</dbReference>
<feature type="region of interest" description="Disordered" evidence="1">
    <location>
        <begin position="50"/>
        <end position="82"/>
    </location>
</feature>
<dbReference type="EMBL" id="JAAABM010000010">
    <property type="protein sequence ID" value="KAF7674769.1"/>
    <property type="molecule type" value="Genomic_DNA"/>
</dbReference>
<name>A0A8H7B085_9PLEO</name>